<reference evidence="1" key="1">
    <citation type="submission" date="2014-05" db="EMBL/GenBank/DDBJ databases">
        <authorList>
            <person name="Chronopoulou M."/>
        </authorList>
    </citation>
    <scope>NUCLEOTIDE SEQUENCE</scope>
    <source>
        <tissue evidence="1">Whole organism</tissue>
    </source>
</reference>
<organism evidence="1">
    <name type="scientific">Lepeophtheirus salmonis</name>
    <name type="common">Salmon louse</name>
    <name type="synonym">Caligus salmonis</name>
    <dbReference type="NCBI Taxonomy" id="72036"/>
    <lineage>
        <taxon>Eukaryota</taxon>
        <taxon>Metazoa</taxon>
        <taxon>Ecdysozoa</taxon>
        <taxon>Arthropoda</taxon>
        <taxon>Crustacea</taxon>
        <taxon>Multicrustacea</taxon>
        <taxon>Hexanauplia</taxon>
        <taxon>Copepoda</taxon>
        <taxon>Siphonostomatoida</taxon>
        <taxon>Caligidae</taxon>
        <taxon>Lepeophtheirus</taxon>
    </lineage>
</organism>
<name>A0A0K2VET7_LEPSM</name>
<accession>A0A0K2VET7</accession>
<dbReference type="AlphaFoldDB" id="A0A0K2VET7"/>
<dbReference type="EMBL" id="HACA01031341">
    <property type="protein sequence ID" value="CDW48702.1"/>
    <property type="molecule type" value="Transcribed_RNA"/>
</dbReference>
<proteinExistence type="predicted"/>
<evidence type="ECO:0000313" key="1">
    <source>
        <dbReference type="EMBL" id="CDW48702.1"/>
    </source>
</evidence>
<protein>
    <submittedName>
        <fullName evidence="1">Uncharacterized protein</fullName>
    </submittedName>
</protein>
<sequence>MAPVYKYNILSNLFWLGLVIDGAHMQVCLYDAELVRIW</sequence>